<dbReference type="Proteomes" id="UP000006039">
    <property type="component" value="Unassembled WGS sequence"/>
</dbReference>
<reference evidence="3" key="5">
    <citation type="submission" date="2018-04" db="UniProtKB">
        <authorList>
            <consortium name="EnsemblFungi"/>
        </authorList>
    </citation>
    <scope>IDENTIFICATION</scope>
    <source>
        <strain evidence="3">R3-111a-1</strain>
    </source>
</reference>
<dbReference type="AlphaFoldDB" id="J3PHS8"/>
<evidence type="ECO:0000313" key="4">
    <source>
        <dbReference type="Proteomes" id="UP000006039"/>
    </source>
</evidence>
<reference evidence="2" key="3">
    <citation type="submission" date="2010-09" db="EMBL/GenBank/DDBJ databases">
        <title>Annotation of Gaeumannomyces graminis var. tritici R3-111a-1.</title>
        <authorList>
            <consortium name="The Broad Institute Genome Sequencing Platform"/>
            <person name="Ma L.-J."/>
            <person name="Dead R."/>
            <person name="Young S.K."/>
            <person name="Zeng Q."/>
            <person name="Gargeya S."/>
            <person name="Fitzgerald M."/>
            <person name="Haas B."/>
            <person name="Abouelleil A."/>
            <person name="Alvarado L."/>
            <person name="Arachchi H.M."/>
            <person name="Berlin A."/>
            <person name="Brown A."/>
            <person name="Chapman S.B."/>
            <person name="Chen Z."/>
            <person name="Dunbar C."/>
            <person name="Freedman E."/>
            <person name="Gearin G."/>
            <person name="Gellesch M."/>
            <person name="Goldberg J."/>
            <person name="Griggs A."/>
            <person name="Gujja S."/>
            <person name="Heiman D."/>
            <person name="Howarth C."/>
            <person name="Larson L."/>
            <person name="Lui A."/>
            <person name="MacDonald P.J.P."/>
            <person name="Mehta T."/>
            <person name="Montmayeur A."/>
            <person name="Murphy C."/>
            <person name="Neiman D."/>
            <person name="Pearson M."/>
            <person name="Priest M."/>
            <person name="Roberts A."/>
            <person name="Saif S."/>
            <person name="Shea T."/>
            <person name="Shenoy N."/>
            <person name="Sisk P."/>
            <person name="Stolte C."/>
            <person name="Sykes S."/>
            <person name="Yandava C."/>
            <person name="Wortman J."/>
            <person name="Nusbaum C."/>
            <person name="Birren B."/>
        </authorList>
    </citation>
    <scope>NUCLEOTIDE SEQUENCE</scope>
    <source>
        <strain evidence="2">R3-111a-1</strain>
    </source>
</reference>
<dbReference type="VEuPathDB" id="FungiDB:GGTG_13059"/>
<dbReference type="RefSeq" id="XP_009229225.1">
    <property type="nucleotide sequence ID" value="XM_009230961.1"/>
</dbReference>
<dbReference type="EnsemblFungi" id="EJT69440">
    <property type="protein sequence ID" value="EJT69440"/>
    <property type="gene ID" value="GGTG_13059"/>
</dbReference>
<gene>
    <name evidence="3" type="primary">20353517</name>
    <name evidence="2" type="ORF">GGTG_13059</name>
</gene>
<evidence type="ECO:0000313" key="3">
    <source>
        <dbReference type="EnsemblFungi" id="EJT69440"/>
    </source>
</evidence>
<sequence>MVNNSFKAGDTISTELKVHGVLYEIQADVLYDDEPDRLYQHIFVTPRRVLAKPASGTGKGTWENWNTNEDVQTSIAVERKSVWRIPTSREEDSEEAVATPTDRHKKGSPDNLQAAAAPEPQITTPRLTPDRAMSYAFLKDEPAASTMYDPSSPSVKIEIQGRVYKDEDPAEAGRILVKIEKFRLRLTLNTEESHNTPMQPYASLTNHVYIKRDILWYIPEVQWREYCGEDER</sequence>
<accession>J3PHS8</accession>
<reference evidence="2" key="2">
    <citation type="submission" date="2010-07" db="EMBL/GenBank/DDBJ databases">
        <authorList>
            <consortium name="The Broad Institute Genome Sequencing Platform"/>
            <consortium name="Broad Institute Genome Sequencing Center for Infectious Disease"/>
            <person name="Ma L.-J."/>
            <person name="Dead R."/>
            <person name="Young S."/>
            <person name="Zeng Q."/>
            <person name="Koehrsen M."/>
            <person name="Alvarado L."/>
            <person name="Berlin A."/>
            <person name="Chapman S.B."/>
            <person name="Chen Z."/>
            <person name="Freedman E."/>
            <person name="Gellesch M."/>
            <person name="Goldberg J."/>
            <person name="Griggs A."/>
            <person name="Gujja S."/>
            <person name="Heilman E.R."/>
            <person name="Heiman D."/>
            <person name="Hepburn T."/>
            <person name="Howarth C."/>
            <person name="Jen D."/>
            <person name="Larson L."/>
            <person name="Mehta T."/>
            <person name="Neiman D."/>
            <person name="Pearson M."/>
            <person name="Roberts A."/>
            <person name="Saif S."/>
            <person name="Shea T."/>
            <person name="Shenoy N."/>
            <person name="Sisk P."/>
            <person name="Stolte C."/>
            <person name="Sykes S."/>
            <person name="Walk T."/>
            <person name="White J."/>
            <person name="Yandava C."/>
            <person name="Haas B."/>
            <person name="Nusbaum C."/>
            <person name="Birren B."/>
        </authorList>
    </citation>
    <scope>NUCLEOTIDE SEQUENCE</scope>
    <source>
        <strain evidence="2">R3-111a-1</strain>
    </source>
</reference>
<name>J3PHS8_GAET3</name>
<dbReference type="GeneID" id="20353517"/>
<proteinExistence type="predicted"/>
<keyword evidence="4" id="KW-1185">Reference proteome</keyword>
<organism evidence="2">
    <name type="scientific">Gaeumannomyces tritici (strain R3-111a-1)</name>
    <name type="common">Wheat and barley take-all root rot fungus</name>
    <name type="synonym">Gaeumannomyces graminis var. tritici</name>
    <dbReference type="NCBI Taxonomy" id="644352"/>
    <lineage>
        <taxon>Eukaryota</taxon>
        <taxon>Fungi</taxon>
        <taxon>Dikarya</taxon>
        <taxon>Ascomycota</taxon>
        <taxon>Pezizomycotina</taxon>
        <taxon>Sordariomycetes</taxon>
        <taxon>Sordariomycetidae</taxon>
        <taxon>Magnaporthales</taxon>
        <taxon>Magnaporthaceae</taxon>
        <taxon>Gaeumannomyces</taxon>
    </lineage>
</organism>
<protein>
    <submittedName>
        <fullName evidence="2 3">Uncharacterized protein</fullName>
    </submittedName>
</protein>
<dbReference type="EMBL" id="GL385404">
    <property type="protein sequence ID" value="EJT69440.1"/>
    <property type="molecule type" value="Genomic_DNA"/>
</dbReference>
<dbReference type="OrthoDB" id="10426383at2759"/>
<reference evidence="3" key="4">
    <citation type="journal article" date="2015" name="G3 (Bethesda)">
        <title>Genome sequences of three phytopathogenic species of the Magnaporthaceae family of fungi.</title>
        <authorList>
            <person name="Okagaki L.H."/>
            <person name="Nunes C.C."/>
            <person name="Sailsbery J."/>
            <person name="Clay B."/>
            <person name="Brown D."/>
            <person name="John T."/>
            <person name="Oh Y."/>
            <person name="Young N."/>
            <person name="Fitzgerald M."/>
            <person name="Haas B.J."/>
            <person name="Zeng Q."/>
            <person name="Young S."/>
            <person name="Adiconis X."/>
            <person name="Fan L."/>
            <person name="Levin J.Z."/>
            <person name="Mitchell T.K."/>
            <person name="Okubara P.A."/>
            <person name="Farman M.L."/>
            <person name="Kohn L.M."/>
            <person name="Birren B."/>
            <person name="Ma L.-J."/>
            <person name="Dean R.A."/>
        </authorList>
    </citation>
    <scope>NUCLEOTIDE SEQUENCE</scope>
    <source>
        <strain evidence="3">R3-111a-1</strain>
    </source>
</reference>
<evidence type="ECO:0000256" key="1">
    <source>
        <dbReference type="SAM" id="MobiDB-lite"/>
    </source>
</evidence>
<dbReference type="eggNOG" id="ENOG502RN61">
    <property type="taxonomic scope" value="Eukaryota"/>
</dbReference>
<feature type="region of interest" description="Disordered" evidence="1">
    <location>
        <begin position="85"/>
        <end position="126"/>
    </location>
</feature>
<reference evidence="4" key="1">
    <citation type="submission" date="2010-07" db="EMBL/GenBank/DDBJ databases">
        <title>The genome sequence of Gaeumannomyces graminis var. tritici strain R3-111a-1.</title>
        <authorList>
            <consortium name="The Broad Institute Genome Sequencing Platform"/>
            <person name="Ma L.-J."/>
            <person name="Dead R."/>
            <person name="Young S."/>
            <person name="Zeng Q."/>
            <person name="Koehrsen M."/>
            <person name="Alvarado L."/>
            <person name="Berlin A."/>
            <person name="Chapman S.B."/>
            <person name="Chen Z."/>
            <person name="Freedman E."/>
            <person name="Gellesch M."/>
            <person name="Goldberg J."/>
            <person name="Griggs A."/>
            <person name="Gujja S."/>
            <person name="Heilman E.R."/>
            <person name="Heiman D."/>
            <person name="Hepburn T."/>
            <person name="Howarth C."/>
            <person name="Jen D."/>
            <person name="Larson L."/>
            <person name="Mehta T."/>
            <person name="Neiman D."/>
            <person name="Pearson M."/>
            <person name="Roberts A."/>
            <person name="Saif S."/>
            <person name="Shea T."/>
            <person name="Shenoy N."/>
            <person name="Sisk P."/>
            <person name="Stolte C."/>
            <person name="Sykes S."/>
            <person name="Walk T."/>
            <person name="White J."/>
            <person name="Yandava C."/>
            <person name="Haas B."/>
            <person name="Nusbaum C."/>
            <person name="Birren B."/>
        </authorList>
    </citation>
    <scope>NUCLEOTIDE SEQUENCE [LARGE SCALE GENOMIC DNA]</scope>
    <source>
        <strain evidence="4">R3-111a-1</strain>
    </source>
</reference>
<evidence type="ECO:0000313" key="2">
    <source>
        <dbReference type="EMBL" id="EJT69440.1"/>
    </source>
</evidence>
<dbReference type="HOGENOM" id="CLU_1194941_0_0_1"/>